<dbReference type="GO" id="GO:0015074">
    <property type="term" value="P:DNA integration"/>
    <property type="evidence" value="ECO:0007669"/>
    <property type="project" value="InterPro"/>
</dbReference>
<dbReference type="Gene3D" id="1.10.443.10">
    <property type="entry name" value="Intergrase catalytic core"/>
    <property type="match status" value="1"/>
</dbReference>
<proteinExistence type="predicted"/>
<name>Q1YR98_9GAMM</name>
<gene>
    <name evidence="2" type="ORF">GB2207_03699</name>
</gene>
<keyword evidence="3" id="KW-1185">Reference proteome</keyword>
<dbReference type="EMBL" id="AAPI01000005">
    <property type="protein sequence ID" value="EAS46710.1"/>
    <property type="molecule type" value="Genomic_DNA"/>
</dbReference>
<evidence type="ECO:0000256" key="1">
    <source>
        <dbReference type="ARBA" id="ARBA00023172"/>
    </source>
</evidence>
<sequence>MKGGKQHSTPLSKDSDFKINRLSNLRTSEYVFPNLSNGQHLLKSGMSSVLKPMNKTHEWQGKGGPNISVHGFRSTFGDYIADNTTFDGAVAEHALAQKTPGTAVASYQRQHRGGEVSLKDMLLIT</sequence>
<dbReference type="Proteomes" id="UP000005555">
    <property type="component" value="Unassembled WGS sequence"/>
</dbReference>
<dbReference type="GO" id="GO:0003677">
    <property type="term" value="F:DNA binding"/>
    <property type="evidence" value="ECO:0007669"/>
    <property type="project" value="InterPro"/>
</dbReference>
<keyword evidence="1" id="KW-0233">DNA recombination</keyword>
<dbReference type="AlphaFoldDB" id="Q1YR98"/>
<dbReference type="STRING" id="314287.GB2207_03699"/>
<evidence type="ECO:0000313" key="2">
    <source>
        <dbReference type="EMBL" id="EAS46710.1"/>
    </source>
</evidence>
<dbReference type="InterPro" id="IPR011010">
    <property type="entry name" value="DNA_brk_join_enz"/>
</dbReference>
<comment type="caution">
    <text evidence="2">The sequence shown here is derived from an EMBL/GenBank/DDBJ whole genome shotgun (WGS) entry which is preliminary data.</text>
</comment>
<dbReference type="SUPFAM" id="SSF56349">
    <property type="entry name" value="DNA breaking-rejoining enzymes"/>
    <property type="match status" value="1"/>
</dbReference>
<protein>
    <submittedName>
        <fullName evidence="2">Phage integrase</fullName>
    </submittedName>
</protein>
<organism evidence="2 3">
    <name type="scientific">gamma proteobacterium HTCC2207</name>
    <dbReference type="NCBI Taxonomy" id="314287"/>
    <lineage>
        <taxon>Bacteria</taxon>
        <taxon>Pseudomonadati</taxon>
        <taxon>Pseudomonadota</taxon>
        <taxon>Gammaproteobacteria</taxon>
        <taxon>Cellvibrionales</taxon>
        <taxon>Porticoccaceae</taxon>
        <taxon>SAR92 clade</taxon>
    </lineage>
</organism>
<accession>Q1YR98</accession>
<reference evidence="2 3" key="1">
    <citation type="submission" date="2006-03" db="EMBL/GenBank/DDBJ databases">
        <authorList>
            <person name="Giovannoni S.J."/>
            <person name="Cho J.-C."/>
            <person name="Ferriera S."/>
            <person name="Johnson J."/>
            <person name="Kravitz S."/>
            <person name="Halpern A."/>
            <person name="Remington K."/>
            <person name="Beeson K."/>
            <person name="Tran B."/>
            <person name="Rogers Y.-H."/>
            <person name="Friedman R."/>
            <person name="Venter J.C."/>
        </authorList>
    </citation>
    <scope>NUCLEOTIDE SEQUENCE [LARGE SCALE GENOMIC DNA]</scope>
    <source>
        <strain evidence="2 3">HTCC2207</strain>
    </source>
</reference>
<dbReference type="HOGENOM" id="CLU_1989414_0_0_6"/>
<dbReference type="eggNOG" id="COG0582">
    <property type="taxonomic scope" value="Bacteria"/>
</dbReference>
<dbReference type="InterPro" id="IPR013762">
    <property type="entry name" value="Integrase-like_cat_sf"/>
</dbReference>
<dbReference type="GO" id="GO:0006310">
    <property type="term" value="P:DNA recombination"/>
    <property type="evidence" value="ECO:0007669"/>
    <property type="project" value="UniProtKB-KW"/>
</dbReference>
<evidence type="ECO:0000313" key="3">
    <source>
        <dbReference type="Proteomes" id="UP000005555"/>
    </source>
</evidence>